<evidence type="ECO:0000256" key="3">
    <source>
        <dbReference type="ARBA" id="ARBA00022691"/>
    </source>
</evidence>
<dbReference type="EMBL" id="NAAC01000017">
    <property type="protein sequence ID" value="RDJ09425.1"/>
    <property type="molecule type" value="Genomic_DNA"/>
</dbReference>
<evidence type="ECO:0000313" key="8">
    <source>
        <dbReference type="EMBL" id="RDJ09425.1"/>
    </source>
</evidence>
<feature type="binding site" evidence="5">
    <location>
        <begin position="134"/>
        <end position="138"/>
    </location>
    <ligand>
        <name>S-adenosyl-L-methionine</name>
        <dbReference type="ChEBI" id="CHEBI:59789"/>
    </ligand>
</feature>
<dbReference type="Pfam" id="PF05175">
    <property type="entry name" value="MTS"/>
    <property type="match status" value="1"/>
</dbReference>
<feature type="domain" description="Methyltransferase small" evidence="6">
    <location>
        <begin position="126"/>
        <end position="210"/>
    </location>
</feature>
<comment type="catalytic activity">
    <reaction evidence="4 5">
        <text>L-glutaminyl-[peptide chain release factor] + S-adenosyl-L-methionine = N(5)-methyl-L-glutaminyl-[peptide chain release factor] + S-adenosyl-L-homocysteine + H(+)</text>
        <dbReference type="Rhea" id="RHEA:42896"/>
        <dbReference type="Rhea" id="RHEA-COMP:10271"/>
        <dbReference type="Rhea" id="RHEA-COMP:10272"/>
        <dbReference type="ChEBI" id="CHEBI:15378"/>
        <dbReference type="ChEBI" id="CHEBI:30011"/>
        <dbReference type="ChEBI" id="CHEBI:57856"/>
        <dbReference type="ChEBI" id="CHEBI:59789"/>
        <dbReference type="ChEBI" id="CHEBI:61891"/>
        <dbReference type="EC" id="2.1.1.297"/>
    </reaction>
</comment>
<dbReference type="Pfam" id="PF17827">
    <property type="entry name" value="PrmC_N"/>
    <property type="match status" value="1"/>
</dbReference>
<feature type="binding site" evidence="5">
    <location>
        <position position="200"/>
    </location>
    <ligand>
        <name>S-adenosyl-L-methionine</name>
        <dbReference type="ChEBI" id="CHEBI:59789"/>
    </ligand>
</feature>
<dbReference type="InterPro" id="IPR050320">
    <property type="entry name" value="N5-glutamine_MTase"/>
</dbReference>
<sequence length="294" mass="31647">MSSMSGKQAEPTVSQMLVEARRLFTEAGIESAAADARVLVAGLLGLSTTAIVTRGGETVANEQATLIEQGIERRLAHEPVHRILGEREFYGLPLSLSAETLEPRPDTEILVDTVLPYLRDLANTEGRIHILDLGTGTGAICLALLSECPEASGVGSDISADALRTAKSNAERNGLQDRFEAIQSSWFDSIHGTFHAIVSNPPYIASKVVHTLAPEVTKFDPLAALDGGRDGLDAYRTIAKDAARFIKPNGVVGLEIGYDQRNDVTDVFEAEGFKLLESVKDYGQNDRALVFALK</sequence>
<comment type="similarity">
    <text evidence="5">Belongs to the protein N5-glutamine methyltransferase family. PrmC subfamily.</text>
</comment>
<evidence type="ECO:0000256" key="5">
    <source>
        <dbReference type="HAMAP-Rule" id="MF_02126"/>
    </source>
</evidence>
<dbReference type="GO" id="GO:0032259">
    <property type="term" value="P:methylation"/>
    <property type="evidence" value="ECO:0007669"/>
    <property type="project" value="UniProtKB-KW"/>
</dbReference>
<dbReference type="InterPro" id="IPR007848">
    <property type="entry name" value="Small_mtfrase_dom"/>
</dbReference>
<name>A0A370KLK7_9HYPH</name>
<dbReference type="InterPro" id="IPR004556">
    <property type="entry name" value="HemK-like"/>
</dbReference>
<feature type="binding site" evidence="5">
    <location>
        <begin position="200"/>
        <end position="203"/>
    </location>
    <ligand>
        <name>substrate</name>
    </ligand>
</feature>
<dbReference type="InterPro" id="IPR002052">
    <property type="entry name" value="DNA_methylase_N6_adenine_CS"/>
</dbReference>
<dbReference type="NCBIfam" id="TIGR03534">
    <property type="entry name" value="RF_mod_PrmC"/>
    <property type="match status" value="1"/>
</dbReference>
<keyword evidence="3 5" id="KW-0949">S-adenosyl-L-methionine</keyword>
<reference evidence="8 9" key="1">
    <citation type="submission" date="2017-03" db="EMBL/GenBank/DDBJ databases">
        <title>Genome analysis of Rhizobial strains effectives or ineffectives for nitrogen fixation isolated from bean seeds.</title>
        <authorList>
            <person name="Peralta H."/>
            <person name="Aguilar-Vera A."/>
            <person name="Mora Y."/>
            <person name="Vargas-Lagunas C."/>
            <person name="Girard L."/>
            <person name="Mora J."/>
        </authorList>
    </citation>
    <scope>NUCLEOTIDE SEQUENCE [LARGE SCALE GENOMIC DNA]</scope>
    <source>
        <strain evidence="8 9">CCGM3</strain>
    </source>
</reference>
<comment type="function">
    <text evidence="5">Methylates the class 1 translation termination release factors RF1/PrfA and RF2/PrfB on the glutamine residue of the universally conserved GGQ motif.</text>
</comment>
<organism evidence="8 9">
    <name type="scientific">Rhizobium grahamii</name>
    <dbReference type="NCBI Taxonomy" id="1120045"/>
    <lineage>
        <taxon>Bacteria</taxon>
        <taxon>Pseudomonadati</taxon>
        <taxon>Pseudomonadota</taxon>
        <taxon>Alphaproteobacteria</taxon>
        <taxon>Hyphomicrobiales</taxon>
        <taxon>Rhizobiaceae</taxon>
        <taxon>Rhizobium/Agrobacterium group</taxon>
        <taxon>Rhizobium</taxon>
    </lineage>
</organism>
<dbReference type="OrthoDB" id="9800643at2"/>
<dbReference type="PANTHER" id="PTHR18895:SF74">
    <property type="entry name" value="MTRF1L RELEASE FACTOR GLUTAMINE METHYLTRANSFERASE"/>
    <property type="match status" value="1"/>
</dbReference>
<feature type="domain" description="Release factor glutamine methyltransferase N-terminal" evidence="7">
    <location>
        <begin position="15"/>
        <end position="85"/>
    </location>
</feature>
<dbReference type="CDD" id="cd02440">
    <property type="entry name" value="AdoMet_MTases"/>
    <property type="match status" value="1"/>
</dbReference>
<keyword evidence="2 5" id="KW-0808">Transferase</keyword>
<dbReference type="Gene3D" id="3.40.50.150">
    <property type="entry name" value="Vaccinia Virus protein VP39"/>
    <property type="match status" value="1"/>
</dbReference>
<evidence type="ECO:0000259" key="7">
    <source>
        <dbReference type="Pfam" id="PF17827"/>
    </source>
</evidence>
<dbReference type="PANTHER" id="PTHR18895">
    <property type="entry name" value="HEMK METHYLTRANSFERASE"/>
    <property type="match status" value="1"/>
</dbReference>
<dbReference type="HAMAP" id="MF_02126">
    <property type="entry name" value="RF_methyltr_PrmC"/>
    <property type="match status" value="1"/>
</dbReference>
<evidence type="ECO:0000256" key="4">
    <source>
        <dbReference type="ARBA" id="ARBA00048391"/>
    </source>
</evidence>
<dbReference type="NCBIfam" id="TIGR00536">
    <property type="entry name" value="hemK_fam"/>
    <property type="match status" value="1"/>
</dbReference>
<dbReference type="GO" id="GO:0003676">
    <property type="term" value="F:nucleic acid binding"/>
    <property type="evidence" value="ECO:0007669"/>
    <property type="project" value="InterPro"/>
</dbReference>
<comment type="caution">
    <text evidence="8">The sequence shown here is derived from an EMBL/GenBank/DDBJ whole genome shotgun (WGS) entry which is preliminary data.</text>
</comment>
<keyword evidence="1 5" id="KW-0489">Methyltransferase</keyword>
<dbReference type="Proteomes" id="UP000254939">
    <property type="component" value="Unassembled WGS sequence"/>
</dbReference>
<accession>A0A370KLK7</accession>
<gene>
    <name evidence="5" type="primary">prmC</name>
    <name evidence="8" type="ORF">B5K06_16655</name>
</gene>
<protein>
    <recommendedName>
        <fullName evidence="5">Release factor glutamine methyltransferase</fullName>
        <shortName evidence="5">RF MTase</shortName>
        <ecNumber evidence="5">2.1.1.297</ecNumber>
    </recommendedName>
    <alternativeName>
        <fullName evidence="5">N5-glutamine methyltransferase PrmC</fullName>
    </alternativeName>
    <alternativeName>
        <fullName evidence="5">Protein-(glutamine-N5) MTase PrmC</fullName>
    </alternativeName>
    <alternativeName>
        <fullName evidence="5">Protein-glutamine N-methyltransferase PrmC</fullName>
    </alternativeName>
</protein>
<evidence type="ECO:0000256" key="2">
    <source>
        <dbReference type="ARBA" id="ARBA00022679"/>
    </source>
</evidence>
<proteinExistence type="inferred from homology"/>
<evidence type="ECO:0000256" key="1">
    <source>
        <dbReference type="ARBA" id="ARBA00022603"/>
    </source>
</evidence>
<dbReference type="AlphaFoldDB" id="A0A370KLK7"/>
<dbReference type="InterPro" id="IPR040758">
    <property type="entry name" value="PrmC_N"/>
</dbReference>
<dbReference type="InterPro" id="IPR019874">
    <property type="entry name" value="RF_methyltr_PrmC"/>
</dbReference>
<evidence type="ECO:0000313" key="9">
    <source>
        <dbReference type="Proteomes" id="UP000254939"/>
    </source>
</evidence>
<dbReference type="Gene3D" id="1.10.8.10">
    <property type="entry name" value="DNA helicase RuvA subunit, C-terminal domain"/>
    <property type="match status" value="1"/>
</dbReference>
<evidence type="ECO:0000259" key="6">
    <source>
        <dbReference type="Pfam" id="PF05175"/>
    </source>
</evidence>
<dbReference type="PROSITE" id="PS00092">
    <property type="entry name" value="N6_MTASE"/>
    <property type="match status" value="1"/>
</dbReference>
<feature type="binding site" evidence="5">
    <location>
        <position position="157"/>
    </location>
    <ligand>
        <name>S-adenosyl-L-methionine</name>
        <dbReference type="ChEBI" id="CHEBI:59789"/>
    </ligand>
</feature>
<dbReference type="InterPro" id="IPR029063">
    <property type="entry name" value="SAM-dependent_MTases_sf"/>
</dbReference>
<dbReference type="SUPFAM" id="SSF53335">
    <property type="entry name" value="S-adenosyl-L-methionine-dependent methyltransferases"/>
    <property type="match status" value="1"/>
</dbReference>
<dbReference type="EC" id="2.1.1.297" evidence="5"/>
<dbReference type="GO" id="GO:0102559">
    <property type="term" value="F:peptide chain release factor N(5)-glutamine methyltransferase activity"/>
    <property type="evidence" value="ECO:0007669"/>
    <property type="project" value="UniProtKB-EC"/>
</dbReference>
<feature type="binding site" evidence="5">
    <location>
        <position position="186"/>
    </location>
    <ligand>
        <name>S-adenosyl-L-methionine</name>
        <dbReference type="ChEBI" id="CHEBI:59789"/>
    </ligand>
</feature>